<accession>A0A8J3KHQ1</accession>
<dbReference type="AlphaFoldDB" id="A0A8J3KHQ1"/>
<dbReference type="PANTHER" id="PTHR10837">
    <property type="entry name" value="PEPTIDYLARGININE DEIMINASE"/>
    <property type="match status" value="1"/>
</dbReference>
<name>A0A8J3KHQ1_9ACTN</name>
<dbReference type="GO" id="GO:0004668">
    <property type="term" value="F:protein-arginine deiminase activity"/>
    <property type="evidence" value="ECO:0007669"/>
    <property type="project" value="InterPro"/>
</dbReference>
<dbReference type="GO" id="GO:0005509">
    <property type="term" value="F:calcium ion binding"/>
    <property type="evidence" value="ECO:0007669"/>
    <property type="project" value="InterPro"/>
</dbReference>
<keyword evidence="3" id="KW-1185">Reference proteome</keyword>
<evidence type="ECO:0000313" key="3">
    <source>
        <dbReference type="Proteomes" id="UP000659904"/>
    </source>
</evidence>
<gene>
    <name evidence="2" type="ORF">Cci01nite_82360</name>
</gene>
<dbReference type="Proteomes" id="UP000659904">
    <property type="component" value="Unassembled WGS sequence"/>
</dbReference>
<dbReference type="Pfam" id="PF03068">
    <property type="entry name" value="PAD"/>
    <property type="match status" value="1"/>
</dbReference>
<feature type="domain" description="Protein-arginine deiminase C-terminal" evidence="1">
    <location>
        <begin position="3"/>
        <end position="155"/>
    </location>
</feature>
<dbReference type="InterPro" id="IPR013530">
    <property type="entry name" value="PAD_C"/>
</dbReference>
<proteinExistence type="predicted"/>
<dbReference type="PANTHER" id="PTHR10837:SF8">
    <property type="entry name" value="PROTEIN-ARGININE DEIMINASE"/>
    <property type="match status" value="1"/>
</dbReference>
<dbReference type="SUPFAM" id="SSF55909">
    <property type="entry name" value="Pentein"/>
    <property type="match status" value="1"/>
</dbReference>
<protein>
    <recommendedName>
        <fullName evidence="1">Protein-arginine deiminase C-terminal domain-containing protein</fullName>
    </recommendedName>
</protein>
<dbReference type="Gene3D" id="3.75.10.10">
    <property type="entry name" value="L-arginine/glycine Amidinotransferase, Chain A"/>
    <property type="match status" value="1"/>
</dbReference>
<comment type="caution">
    <text evidence="2">The sequence shown here is derived from an EMBL/GenBank/DDBJ whole genome shotgun (WGS) entry which is preliminary data.</text>
</comment>
<dbReference type="GO" id="GO:0005737">
    <property type="term" value="C:cytoplasm"/>
    <property type="evidence" value="ECO:0007669"/>
    <property type="project" value="InterPro"/>
</dbReference>
<evidence type="ECO:0000259" key="1">
    <source>
        <dbReference type="Pfam" id="PF03068"/>
    </source>
</evidence>
<dbReference type="InterPro" id="IPR004303">
    <property type="entry name" value="PAD"/>
</dbReference>
<sequence length="157" mass="17026">MDTNRISGRRIAANIDVLKREAGLTDGDIARVPMLYTARTIDYLIAKTAITGMEPGPARDKAIAELDAMRKAGAETPNPVNGLVLAGGEYVAPRPYGPVVGGKDVFMTSTTKAFALTGHHVTYINDLVTHFSEGEIHCATNILRDVFSSDSRWWQHG</sequence>
<reference evidence="2 3" key="1">
    <citation type="submission" date="2021-01" db="EMBL/GenBank/DDBJ databases">
        <title>Whole genome shotgun sequence of Catellatospora citrea NBRC 14495.</title>
        <authorList>
            <person name="Komaki H."/>
            <person name="Tamura T."/>
        </authorList>
    </citation>
    <scope>NUCLEOTIDE SEQUENCE [LARGE SCALE GENOMIC DNA]</scope>
    <source>
        <strain evidence="2 3">NBRC 14495</strain>
    </source>
</reference>
<dbReference type="EMBL" id="BONH01000072">
    <property type="protein sequence ID" value="GIG03143.1"/>
    <property type="molecule type" value="Genomic_DNA"/>
</dbReference>
<evidence type="ECO:0000313" key="2">
    <source>
        <dbReference type="EMBL" id="GIG03143.1"/>
    </source>
</evidence>
<organism evidence="2 3">
    <name type="scientific">Catellatospora citrea</name>
    <dbReference type="NCBI Taxonomy" id="53366"/>
    <lineage>
        <taxon>Bacteria</taxon>
        <taxon>Bacillati</taxon>
        <taxon>Actinomycetota</taxon>
        <taxon>Actinomycetes</taxon>
        <taxon>Micromonosporales</taxon>
        <taxon>Micromonosporaceae</taxon>
        <taxon>Catellatospora</taxon>
    </lineage>
</organism>